<keyword evidence="4" id="KW-0349">Heme</keyword>
<evidence type="ECO:0000256" key="11">
    <source>
        <dbReference type="ARBA" id="ARBA00024225"/>
    </source>
</evidence>
<keyword evidence="8 12" id="KW-1133">Transmembrane helix</keyword>
<dbReference type="InterPro" id="IPR045150">
    <property type="entry name" value="CYB561D1/2"/>
</dbReference>
<feature type="transmembrane region" description="Helical" evidence="12">
    <location>
        <begin position="54"/>
        <end position="74"/>
    </location>
</feature>
<keyword evidence="9" id="KW-0408">Iron</keyword>
<evidence type="ECO:0000313" key="14">
    <source>
        <dbReference type="Ensembl" id="ENSEEEP00000005327.2"/>
    </source>
</evidence>
<reference evidence="14" key="3">
    <citation type="submission" date="2020-05" db="EMBL/GenBank/DDBJ databases">
        <title>Electrophorus electricus (electric eel) genome, fEleEle1, primary haplotype.</title>
        <authorList>
            <person name="Myers G."/>
            <person name="Meyer A."/>
            <person name="Fedrigo O."/>
            <person name="Formenti G."/>
            <person name="Rhie A."/>
            <person name="Tracey A."/>
            <person name="Sims Y."/>
            <person name="Jarvis E.D."/>
        </authorList>
    </citation>
    <scope>NUCLEOTIDE SEQUENCE [LARGE SCALE GENOMIC DNA]</scope>
</reference>
<dbReference type="GO" id="GO:0140575">
    <property type="term" value="F:transmembrane monodehydroascorbate reductase activity"/>
    <property type="evidence" value="ECO:0007669"/>
    <property type="project" value="InterPro"/>
</dbReference>
<reference evidence="14" key="4">
    <citation type="submission" date="2025-08" db="UniProtKB">
        <authorList>
            <consortium name="Ensembl"/>
        </authorList>
    </citation>
    <scope>IDENTIFICATION</scope>
</reference>
<dbReference type="GO" id="GO:0140571">
    <property type="term" value="F:transmembrane ascorbate ferrireductase activity"/>
    <property type="evidence" value="ECO:0007669"/>
    <property type="project" value="UniProtKB-EC"/>
</dbReference>
<keyword evidence="7" id="KW-0249">Electron transport</keyword>
<dbReference type="GO" id="GO:0016020">
    <property type="term" value="C:membrane"/>
    <property type="evidence" value="ECO:0007669"/>
    <property type="project" value="UniProtKB-SubCell"/>
</dbReference>
<dbReference type="STRING" id="8005.ENSEEEP00000005327"/>
<dbReference type="GO" id="GO:0005783">
    <property type="term" value="C:endoplasmic reticulum"/>
    <property type="evidence" value="ECO:0007669"/>
    <property type="project" value="TreeGrafter"/>
</dbReference>
<evidence type="ECO:0000256" key="9">
    <source>
        <dbReference type="ARBA" id="ARBA00023004"/>
    </source>
</evidence>
<dbReference type="EC" id="7.2.1.3" evidence="11"/>
<evidence type="ECO:0000256" key="10">
    <source>
        <dbReference type="ARBA" id="ARBA00023136"/>
    </source>
</evidence>
<feature type="transmembrane region" description="Helical" evidence="12">
    <location>
        <begin position="197"/>
        <end position="222"/>
    </location>
</feature>
<evidence type="ECO:0000256" key="6">
    <source>
        <dbReference type="ARBA" id="ARBA00022723"/>
    </source>
</evidence>
<reference evidence="15" key="1">
    <citation type="journal article" date="2014" name="Science">
        <title>Nonhuman genetics. Genomic basis for the convergent evolution of electric organs.</title>
        <authorList>
            <person name="Gallant J.R."/>
            <person name="Traeger L.L."/>
            <person name="Volkening J.D."/>
            <person name="Moffett H."/>
            <person name="Chen P.H."/>
            <person name="Novina C.D."/>
            <person name="Phillips G.N.Jr."/>
            <person name="Anand R."/>
            <person name="Wells G.B."/>
            <person name="Pinch M."/>
            <person name="Guth R."/>
            <person name="Unguez G.A."/>
            <person name="Albert J.S."/>
            <person name="Zakon H.H."/>
            <person name="Samanta M.P."/>
            <person name="Sussman M.R."/>
        </authorList>
    </citation>
    <scope>NUCLEOTIDE SEQUENCE [LARGE SCALE GENOMIC DNA]</scope>
</reference>
<keyword evidence="5 12" id="KW-0812">Transmembrane</keyword>
<keyword evidence="10 12" id="KW-0472">Membrane</keyword>
<reference evidence="14" key="5">
    <citation type="submission" date="2025-09" db="UniProtKB">
        <authorList>
            <consortium name="Ensembl"/>
        </authorList>
    </citation>
    <scope>IDENTIFICATION</scope>
</reference>
<name>A0A4W4E2Y5_ELEEL</name>
<dbReference type="Pfam" id="PF03188">
    <property type="entry name" value="Cytochrom_B561"/>
    <property type="match status" value="1"/>
</dbReference>
<organism evidence="14 15">
    <name type="scientific">Electrophorus electricus</name>
    <name type="common">Electric eel</name>
    <name type="synonym">Gymnotus electricus</name>
    <dbReference type="NCBI Taxonomy" id="8005"/>
    <lineage>
        <taxon>Eukaryota</taxon>
        <taxon>Metazoa</taxon>
        <taxon>Chordata</taxon>
        <taxon>Craniata</taxon>
        <taxon>Vertebrata</taxon>
        <taxon>Euteleostomi</taxon>
        <taxon>Actinopterygii</taxon>
        <taxon>Neopterygii</taxon>
        <taxon>Teleostei</taxon>
        <taxon>Ostariophysi</taxon>
        <taxon>Gymnotiformes</taxon>
        <taxon>Gymnotoidei</taxon>
        <taxon>Gymnotidae</taxon>
        <taxon>Electrophorus</taxon>
    </lineage>
</organism>
<dbReference type="PANTHER" id="PTHR15422:SF21">
    <property type="entry name" value="TRANSMEMBRANE REDUCTASE CYB561D2"/>
    <property type="match status" value="1"/>
</dbReference>
<dbReference type="CDD" id="cd08761">
    <property type="entry name" value="Cyt_b561_CYB561D2_like"/>
    <property type="match status" value="1"/>
</dbReference>
<evidence type="ECO:0000256" key="7">
    <source>
        <dbReference type="ARBA" id="ARBA00022982"/>
    </source>
</evidence>
<dbReference type="Gene3D" id="1.20.120.1770">
    <property type="match status" value="1"/>
</dbReference>
<dbReference type="SMART" id="SM00665">
    <property type="entry name" value="B561"/>
    <property type="match status" value="1"/>
</dbReference>
<sequence length="229" mass="24774">GQYFKNYQPCGAETEPKLYTCGRVSGGVSAHVLCAVFTATVAVLSKPGSSLFSWHPFLMTLAFSFIMTEAILLFSTHSSLFRKAKHQTKARLHWILQSLSASCAVFGFGAIVYNKHVHGKPHFTSWHGLIGVITVCVAVLQSVGGLAILYPKLAKGWSLAKLKRSHAAFGLVAYLLGSASVVLGTSSAWFTGRVTGYAWYMMAFCPALGALVVMSQVTNAYMAKKRLQS</sequence>
<protein>
    <recommendedName>
        <fullName evidence="11">ascorbate ferrireductase (transmembrane)</fullName>
        <ecNumber evidence="11">7.2.1.3</ecNumber>
    </recommendedName>
</protein>
<comment type="subcellular location">
    <subcellularLocation>
        <location evidence="2">Membrane</location>
        <topology evidence="2">Multi-pass membrane protein</topology>
    </subcellularLocation>
</comment>
<proteinExistence type="predicted"/>
<dbReference type="PROSITE" id="PS50939">
    <property type="entry name" value="CYTOCHROME_B561"/>
    <property type="match status" value="1"/>
</dbReference>
<keyword evidence="6" id="KW-0479">Metal-binding</keyword>
<evidence type="ECO:0000256" key="4">
    <source>
        <dbReference type="ARBA" id="ARBA00022617"/>
    </source>
</evidence>
<keyword evidence="3" id="KW-0813">Transport</keyword>
<feature type="domain" description="Cytochrome b561" evidence="13">
    <location>
        <begin position="20"/>
        <end position="224"/>
    </location>
</feature>
<feature type="transmembrane region" description="Helical" evidence="12">
    <location>
        <begin position="125"/>
        <end position="150"/>
    </location>
</feature>
<evidence type="ECO:0000256" key="1">
    <source>
        <dbReference type="ARBA" id="ARBA00001970"/>
    </source>
</evidence>
<dbReference type="Proteomes" id="UP000314983">
    <property type="component" value="Chromosome 20"/>
</dbReference>
<evidence type="ECO:0000259" key="13">
    <source>
        <dbReference type="PROSITE" id="PS50939"/>
    </source>
</evidence>
<gene>
    <name evidence="14" type="primary">CYB561D2</name>
</gene>
<dbReference type="InterPro" id="IPR006593">
    <property type="entry name" value="Cyt_b561/ferric_Rdtase_TM"/>
</dbReference>
<dbReference type="OMA" id="IFYNKHL"/>
<evidence type="ECO:0000256" key="3">
    <source>
        <dbReference type="ARBA" id="ARBA00022448"/>
    </source>
</evidence>
<reference evidence="15" key="2">
    <citation type="journal article" date="2017" name="Sci. Adv.">
        <title>A tail of two voltages: Proteomic comparison of the three electric organs of the electric eel.</title>
        <authorList>
            <person name="Traeger L.L."/>
            <person name="Sabat G."/>
            <person name="Barrett-Wilt G.A."/>
            <person name="Wells G.B."/>
            <person name="Sussman M.R."/>
        </authorList>
    </citation>
    <scope>NUCLEOTIDE SEQUENCE [LARGE SCALE GENOMIC DNA]</scope>
</reference>
<dbReference type="GeneTree" id="ENSGT00440000038072"/>
<evidence type="ECO:0000256" key="8">
    <source>
        <dbReference type="ARBA" id="ARBA00022989"/>
    </source>
</evidence>
<keyword evidence="15" id="KW-1185">Reference proteome</keyword>
<dbReference type="GO" id="GO:0046872">
    <property type="term" value="F:metal ion binding"/>
    <property type="evidence" value="ECO:0007669"/>
    <property type="project" value="UniProtKB-KW"/>
</dbReference>
<accession>A0A4W4E2Y5</accession>
<evidence type="ECO:0000256" key="2">
    <source>
        <dbReference type="ARBA" id="ARBA00004141"/>
    </source>
</evidence>
<comment type="cofactor">
    <cofactor evidence="1">
        <name>heme b</name>
        <dbReference type="ChEBI" id="CHEBI:60344"/>
    </cofactor>
</comment>
<feature type="transmembrane region" description="Helical" evidence="12">
    <location>
        <begin position="171"/>
        <end position="191"/>
    </location>
</feature>
<evidence type="ECO:0000313" key="15">
    <source>
        <dbReference type="Proteomes" id="UP000314983"/>
    </source>
</evidence>
<evidence type="ECO:0000256" key="12">
    <source>
        <dbReference type="SAM" id="Phobius"/>
    </source>
</evidence>
<evidence type="ECO:0000256" key="5">
    <source>
        <dbReference type="ARBA" id="ARBA00022692"/>
    </source>
</evidence>
<dbReference type="Ensembl" id="ENSEEET00000005398.2">
    <property type="protein sequence ID" value="ENSEEEP00000005327.2"/>
    <property type="gene ID" value="ENSEEEG00000002784.2"/>
</dbReference>
<dbReference type="AlphaFoldDB" id="A0A4W4E2Y5"/>
<feature type="transmembrane region" description="Helical" evidence="12">
    <location>
        <begin position="94"/>
        <end position="113"/>
    </location>
</feature>
<dbReference type="PANTHER" id="PTHR15422">
    <property type="entry name" value="OS05G0565100 PROTEIN"/>
    <property type="match status" value="1"/>
</dbReference>